<organism evidence="5 6">
    <name type="scientific">Paenibacillus thalictri</name>
    <dbReference type="NCBI Taxonomy" id="2527873"/>
    <lineage>
        <taxon>Bacteria</taxon>
        <taxon>Bacillati</taxon>
        <taxon>Bacillota</taxon>
        <taxon>Bacilli</taxon>
        <taxon>Bacillales</taxon>
        <taxon>Paenibacillaceae</taxon>
        <taxon>Paenibacillus</taxon>
    </lineage>
</organism>
<gene>
    <name evidence="5" type="ORF">EYB31_32180</name>
</gene>
<accession>A0A4Q9DIG4</accession>
<dbReference type="Proteomes" id="UP000293142">
    <property type="component" value="Unassembled WGS sequence"/>
</dbReference>
<dbReference type="GO" id="GO:0004573">
    <property type="term" value="F:Glc3Man9GlcNAc2 oligosaccharide glucosidase activity"/>
    <property type="evidence" value="ECO:0007669"/>
    <property type="project" value="InterPro"/>
</dbReference>
<keyword evidence="3" id="KW-0326">Glycosidase</keyword>
<dbReference type="InterPro" id="IPR054491">
    <property type="entry name" value="MGH1-like_GH"/>
</dbReference>
<dbReference type="OrthoDB" id="9798687at2"/>
<sequence length="911" mass="103040">MISMEQLRGTHDLKQLPLWGPYTKKYIGISHIADATRGLRFDLSLFPGFYRRKVDVPNTMWESGYHPWEAAPDLSWYTHRHELEWKDQVYADITYAESSSSSRLIRCELVNRTQASQNVVLHYMASLHFPQVRGHGERLRTVRPELPKEGALWKDALDYETLSFATPRPSDNLVYDGFFRGEERVQDFVQGSALRLGKETGDRVSYTFELAEPLKQAALLLRYRMTDGQRLCLEIGGVPDTSVHLEGTGKPEAAIAVLGALPAGRHEIVFMAAESDEFTTDGGSGSGSAELDGFVIAEKDDLEHVRFETEAAEAHPQRFAGPVPNSLLLKYEGIDTYYGLLWAYEDYEIREFHCDELDRFMRHNVHHHVNSVFHGDGEGHFTNVYLRPIPLAPQSSSVLYGLVCSGTRDEVERQLAQFKPDAELCEAAFVSLKQKSQAKPFNSSGAPYRLSQQLMEATLCTNVVYPVYTRRSYIRHNTPGRWWDSLYTWDSGFIGIGLAELNIQRAVECLNAYVTEPGDPHAAFIHHGSMVPVQHYLFLELWNKTQSRELLNYFYPRLKQYYRFYAGKLGSSTTAALSSHLLKTWDYFYNSGGWDDYPPQVEVHRSGLTAEAAPVSNTCHAIRIAKILKMAASAIGGLEQDIAEYDDDITRLGIAVQKYAWDEESGYFGYVLHDQMGNPKDLLRHESGQNYNMGLDGAYPLVAGICTSAQERRLLAYISDEKRLWSPIGLSTVDQSAAYFRKDGYWNGAVWMPHQWFYWKMLLGLGCSEPAHRIARTALDLWRTETEATYNCYEHFIVQSGRGAGWHHFGGLSAPVLSWFAAYYRPGTLTCGYDVWLEKADFNDDNTELSVDLRYFGAEGKEHAALVCMKAGRTYRVAWNGKAIHAVTNGDGLLDIHLPGESRGKLTVTPV</sequence>
<name>A0A4Q9DIG4_9BACL</name>
<reference evidence="5 6" key="1">
    <citation type="submission" date="2019-02" db="EMBL/GenBank/DDBJ databases">
        <title>Paenibacillus sp. nov., isolated from surface-sterilized tissue of Thalictrum simplex L.</title>
        <authorList>
            <person name="Tuo L."/>
        </authorList>
    </citation>
    <scope>NUCLEOTIDE SEQUENCE [LARGE SCALE GENOMIC DNA]</scope>
    <source>
        <strain evidence="5 6">N2SHLJ1</strain>
    </source>
</reference>
<keyword evidence="6" id="KW-1185">Reference proteome</keyword>
<evidence type="ECO:0000256" key="2">
    <source>
        <dbReference type="ARBA" id="ARBA00022801"/>
    </source>
</evidence>
<evidence type="ECO:0000256" key="1">
    <source>
        <dbReference type="ARBA" id="ARBA00010833"/>
    </source>
</evidence>
<dbReference type="Gene3D" id="1.50.10.10">
    <property type="match status" value="1"/>
</dbReference>
<dbReference type="EMBL" id="SIRE01000029">
    <property type="protein sequence ID" value="TBL70900.1"/>
    <property type="molecule type" value="Genomic_DNA"/>
</dbReference>
<evidence type="ECO:0000313" key="6">
    <source>
        <dbReference type="Proteomes" id="UP000293142"/>
    </source>
</evidence>
<dbReference type="InterPro" id="IPR008928">
    <property type="entry name" value="6-hairpin_glycosidase_sf"/>
</dbReference>
<dbReference type="Pfam" id="PF22422">
    <property type="entry name" value="MGH1-like_GH"/>
    <property type="match status" value="1"/>
</dbReference>
<proteinExistence type="inferred from homology"/>
<dbReference type="GO" id="GO:0009311">
    <property type="term" value="P:oligosaccharide metabolic process"/>
    <property type="evidence" value="ECO:0007669"/>
    <property type="project" value="InterPro"/>
</dbReference>
<dbReference type="AlphaFoldDB" id="A0A4Q9DIG4"/>
<dbReference type="SUPFAM" id="SSF48208">
    <property type="entry name" value="Six-hairpin glycosidases"/>
    <property type="match status" value="1"/>
</dbReference>
<evidence type="ECO:0000313" key="5">
    <source>
        <dbReference type="EMBL" id="TBL70900.1"/>
    </source>
</evidence>
<comment type="similarity">
    <text evidence="1">Belongs to the glycosyl hydrolase 63 family.</text>
</comment>
<dbReference type="PANTHER" id="PTHR10412">
    <property type="entry name" value="MANNOSYL-OLIGOSACCHARIDE GLUCOSIDASE"/>
    <property type="match status" value="1"/>
</dbReference>
<dbReference type="InterPro" id="IPR012341">
    <property type="entry name" value="6hp_glycosidase-like_sf"/>
</dbReference>
<dbReference type="InterPro" id="IPR004888">
    <property type="entry name" value="Glycoside_hydrolase_63"/>
</dbReference>
<dbReference type="GO" id="GO:0006487">
    <property type="term" value="P:protein N-linked glycosylation"/>
    <property type="evidence" value="ECO:0007669"/>
    <property type="project" value="TreeGrafter"/>
</dbReference>
<evidence type="ECO:0000259" key="4">
    <source>
        <dbReference type="Pfam" id="PF22422"/>
    </source>
</evidence>
<comment type="caution">
    <text evidence="5">The sequence shown here is derived from an EMBL/GenBank/DDBJ whole genome shotgun (WGS) entry which is preliminary data.</text>
</comment>
<feature type="domain" description="Mannosylglycerate hydrolase MGH1-like glycoside hydrolase" evidence="4">
    <location>
        <begin position="488"/>
        <end position="809"/>
    </location>
</feature>
<protein>
    <recommendedName>
        <fullName evidence="4">Mannosylglycerate hydrolase MGH1-like glycoside hydrolase domain-containing protein</fullName>
    </recommendedName>
</protein>
<evidence type="ECO:0000256" key="3">
    <source>
        <dbReference type="ARBA" id="ARBA00023295"/>
    </source>
</evidence>
<keyword evidence="2" id="KW-0378">Hydrolase</keyword>
<dbReference type="PANTHER" id="PTHR10412:SF11">
    <property type="entry name" value="MANNOSYL-OLIGOSACCHARIDE GLUCOSIDASE"/>
    <property type="match status" value="1"/>
</dbReference>